<name>A0ABV2ID87_9HYPH</name>
<evidence type="ECO:0000256" key="8">
    <source>
        <dbReference type="RuleBase" id="RU363032"/>
    </source>
</evidence>
<dbReference type="InterPro" id="IPR000515">
    <property type="entry name" value="MetI-like"/>
</dbReference>
<dbReference type="InterPro" id="IPR051789">
    <property type="entry name" value="Bact_Polyamine_Transport"/>
</dbReference>
<feature type="transmembrane region" description="Helical" evidence="8">
    <location>
        <begin position="139"/>
        <end position="160"/>
    </location>
</feature>
<evidence type="ECO:0000256" key="1">
    <source>
        <dbReference type="ARBA" id="ARBA00004651"/>
    </source>
</evidence>
<evidence type="ECO:0000259" key="9">
    <source>
        <dbReference type="PROSITE" id="PS50928"/>
    </source>
</evidence>
<comment type="subcellular location">
    <subcellularLocation>
        <location evidence="1 8">Cell membrane</location>
        <topology evidence="1 8">Multi-pass membrane protein</topology>
    </subcellularLocation>
</comment>
<keyword evidence="3 8" id="KW-0813">Transport</keyword>
<dbReference type="Gene3D" id="1.10.3720.10">
    <property type="entry name" value="MetI-like"/>
    <property type="match status" value="1"/>
</dbReference>
<feature type="transmembrane region" description="Helical" evidence="8">
    <location>
        <begin position="103"/>
        <end position="127"/>
    </location>
</feature>
<dbReference type="PANTHER" id="PTHR43848">
    <property type="entry name" value="PUTRESCINE TRANSPORT SYSTEM PERMEASE PROTEIN POTI"/>
    <property type="match status" value="1"/>
</dbReference>
<dbReference type="Proteomes" id="UP001549164">
    <property type="component" value="Unassembled WGS sequence"/>
</dbReference>
<feature type="domain" description="ABC transmembrane type-1" evidence="9">
    <location>
        <begin position="69"/>
        <end position="260"/>
    </location>
</feature>
<sequence>MIRHSALSRLLQIIFAAFLLFLYGPTITIGILAWQGPLGGLTFPLVDPSPHWFAQLFAVQRVGDIGGSLSRSLILACMVMMANVLIVVPAGLALRKRFAGDRLIFTMTIVSLVVPSILVSLGVGLLFSQAGLDSAWYSSAFGAQLTWTLPFGLLVMIGVLSRLDRSYEEAAIDLGATRWQTFWHVVFPIVLPNIIGIMLFGFSLSYDEFARTVLTGGSYNTLPLEIYAMTNNVTTPVLYALGTATTAVSFAAMAIGFFLITLSRRRVRSSAKGH</sequence>
<reference evidence="10 11" key="1">
    <citation type="submission" date="2024-06" db="EMBL/GenBank/DDBJ databases">
        <title>Genomic Encyclopedia of Type Strains, Phase IV (KMG-IV): sequencing the most valuable type-strain genomes for metagenomic binning, comparative biology and taxonomic classification.</title>
        <authorList>
            <person name="Goeker M."/>
        </authorList>
    </citation>
    <scope>NUCLEOTIDE SEQUENCE [LARGE SCALE GENOMIC DNA]</scope>
    <source>
        <strain evidence="10 11">DSM 28102</strain>
    </source>
</reference>
<comment type="similarity">
    <text evidence="2">Belongs to the binding-protein-dependent transport system permease family. CysTW subfamily.</text>
</comment>
<evidence type="ECO:0000256" key="6">
    <source>
        <dbReference type="ARBA" id="ARBA00022989"/>
    </source>
</evidence>
<evidence type="ECO:0000313" key="11">
    <source>
        <dbReference type="Proteomes" id="UP001549164"/>
    </source>
</evidence>
<evidence type="ECO:0000256" key="5">
    <source>
        <dbReference type="ARBA" id="ARBA00022692"/>
    </source>
</evidence>
<feature type="transmembrane region" description="Helical" evidence="8">
    <location>
        <begin position="12"/>
        <end position="34"/>
    </location>
</feature>
<comment type="caution">
    <text evidence="10">The sequence shown here is derived from an EMBL/GenBank/DDBJ whole genome shotgun (WGS) entry which is preliminary data.</text>
</comment>
<organism evidence="10 11">
    <name type="scientific">Martelella mangrovi</name>
    <dbReference type="NCBI Taxonomy" id="1397477"/>
    <lineage>
        <taxon>Bacteria</taxon>
        <taxon>Pseudomonadati</taxon>
        <taxon>Pseudomonadota</taxon>
        <taxon>Alphaproteobacteria</taxon>
        <taxon>Hyphomicrobiales</taxon>
        <taxon>Aurantimonadaceae</taxon>
        <taxon>Martelella</taxon>
    </lineage>
</organism>
<evidence type="ECO:0000256" key="7">
    <source>
        <dbReference type="ARBA" id="ARBA00023136"/>
    </source>
</evidence>
<dbReference type="CDD" id="cd06261">
    <property type="entry name" value="TM_PBP2"/>
    <property type="match status" value="1"/>
</dbReference>
<dbReference type="EMBL" id="JBEPLY010000010">
    <property type="protein sequence ID" value="MET3600881.1"/>
    <property type="molecule type" value="Genomic_DNA"/>
</dbReference>
<feature type="transmembrane region" description="Helical" evidence="8">
    <location>
        <begin position="181"/>
        <end position="204"/>
    </location>
</feature>
<dbReference type="SUPFAM" id="SSF161098">
    <property type="entry name" value="MetI-like"/>
    <property type="match status" value="1"/>
</dbReference>
<evidence type="ECO:0000256" key="4">
    <source>
        <dbReference type="ARBA" id="ARBA00022475"/>
    </source>
</evidence>
<dbReference type="PANTHER" id="PTHR43848:SF2">
    <property type="entry name" value="PUTRESCINE TRANSPORT SYSTEM PERMEASE PROTEIN POTI"/>
    <property type="match status" value="1"/>
</dbReference>
<gene>
    <name evidence="10" type="ORF">ABID12_002832</name>
</gene>
<keyword evidence="7 8" id="KW-0472">Membrane</keyword>
<dbReference type="InterPro" id="IPR035906">
    <property type="entry name" value="MetI-like_sf"/>
</dbReference>
<dbReference type="Pfam" id="PF00528">
    <property type="entry name" value="BPD_transp_1"/>
    <property type="match status" value="1"/>
</dbReference>
<evidence type="ECO:0000313" key="10">
    <source>
        <dbReference type="EMBL" id="MET3600881.1"/>
    </source>
</evidence>
<dbReference type="RefSeq" id="WP_319520497.1">
    <property type="nucleotide sequence ID" value="NZ_JBEPLY010000010.1"/>
</dbReference>
<accession>A0ABV2ID87</accession>
<keyword evidence="11" id="KW-1185">Reference proteome</keyword>
<evidence type="ECO:0000256" key="2">
    <source>
        <dbReference type="ARBA" id="ARBA00007069"/>
    </source>
</evidence>
<dbReference type="PROSITE" id="PS50928">
    <property type="entry name" value="ABC_TM1"/>
    <property type="match status" value="1"/>
</dbReference>
<feature type="transmembrane region" description="Helical" evidence="8">
    <location>
        <begin position="237"/>
        <end position="262"/>
    </location>
</feature>
<keyword evidence="4" id="KW-1003">Cell membrane</keyword>
<proteinExistence type="inferred from homology"/>
<feature type="transmembrane region" description="Helical" evidence="8">
    <location>
        <begin position="73"/>
        <end position="94"/>
    </location>
</feature>
<protein>
    <submittedName>
        <fullName evidence="10">Spermidine/putrescine transport system permease protein</fullName>
    </submittedName>
</protein>
<keyword evidence="6 8" id="KW-1133">Transmembrane helix</keyword>
<keyword evidence="5 8" id="KW-0812">Transmembrane</keyword>
<evidence type="ECO:0000256" key="3">
    <source>
        <dbReference type="ARBA" id="ARBA00022448"/>
    </source>
</evidence>